<dbReference type="PANTHER" id="PTHR11280:SF6">
    <property type="entry name" value="GLUCOSAMINE-6-PHOSPHATE ISOMERASE NAGB"/>
    <property type="match status" value="1"/>
</dbReference>
<dbReference type="GO" id="GO:0017057">
    <property type="term" value="F:6-phosphogluconolactonase activity"/>
    <property type="evidence" value="ECO:0007669"/>
    <property type="project" value="UniProtKB-EC"/>
</dbReference>
<evidence type="ECO:0000259" key="2">
    <source>
        <dbReference type="Pfam" id="PF01182"/>
    </source>
</evidence>
<sequence>MSTPTFALHAHPDRDSLGAAAARSAAQTLRAAIAERGAARMIAAAAPSQQDVYRALVQEPGLDWSAVTVLHMDDYLDLDPGAPQRFAAWLRVHLVDHVRPGRFLAMRTELGAEAAAAEYEAYLDEGPIDLVCLGIGVNGHIAFNDPPDARFDDPSRVRAVALDEASRIQQVDDECFDTLDDVPTHALTLTIPTLLSGSHLVCAVPGERKAAAVRALVDEQVDESWPCTVLRRHPHCEVHVDRDAASLLPVSATLSLSSAAVPAS</sequence>
<dbReference type="InterPro" id="IPR006148">
    <property type="entry name" value="Glc/Gal-6P_isomerase"/>
</dbReference>
<gene>
    <name evidence="3" type="ORF">K8F61_12470</name>
</gene>
<dbReference type="EMBL" id="CP082781">
    <property type="protein sequence ID" value="UGS25491.1"/>
    <property type="molecule type" value="Genomic_DNA"/>
</dbReference>
<name>A0ABY3RNY1_9MICO</name>
<proteinExistence type="predicted"/>
<dbReference type="SUPFAM" id="SSF100950">
    <property type="entry name" value="NagB/RpiA/CoA transferase-like"/>
    <property type="match status" value="1"/>
</dbReference>
<evidence type="ECO:0000313" key="4">
    <source>
        <dbReference type="Proteomes" id="UP001199642"/>
    </source>
</evidence>
<keyword evidence="1" id="KW-0119">Carbohydrate metabolism</keyword>
<evidence type="ECO:0000313" key="3">
    <source>
        <dbReference type="EMBL" id="UGS25491.1"/>
    </source>
</evidence>
<protein>
    <submittedName>
        <fullName evidence="3">6-phosphogluconolactonase</fullName>
        <ecNumber evidence="3">3.1.1.31</ecNumber>
    </submittedName>
</protein>
<keyword evidence="4" id="KW-1185">Reference proteome</keyword>
<dbReference type="Pfam" id="PF01182">
    <property type="entry name" value="Glucosamine_iso"/>
    <property type="match status" value="1"/>
</dbReference>
<feature type="domain" description="Glucosamine/galactosamine-6-phosphate isomerase" evidence="2">
    <location>
        <begin position="12"/>
        <end position="231"/>
    </location>
</feature>
<dbReference type="InterPro" id="IPR037171">
    <property type="entry name" value="NagB/RpiA_transferase-like"/>
</dbReference>
<dbReference type="InterPro" id="IPR004547">
    <property type="entry name" value="Glucosamine6P_isomerase"/>
</dbReference>
<dbReference type="PANTHER" id="PTHR11280">
    <property type="entry name" value="GLUCOSAMINE-6-PHOSPHATE ISOMERASE"/>
    <property type="match status" value="1"/>
</dbReference>
<keyword evidence="3" id="KW-0378">Hydrolase</keyword>
<organism evidence="3 4">
    <name type="scientific">Microbacterium resistens</name>
    <dbReference type="NCBI Taxonomy" id="156977"/>
    <lineage>
        <taxon>Bacteria</taxon>
        <taxon>Bacillati</taxon>
        <taxon>Actinomycetota</taxon>
        <taxon>Actinomycetes</taxon>
        <taxon>Micrococcales</taxon>
        <taxon>Microbacteriaceae</taxon>
        <taxon>Microbacterium</taxon>
    </lineage>
</organism>
<reference evidence="3 4" key="1">
    <citation type="submission" date="2023-01" db="EMBL/GenBank/DDBJ databases">
        <title>Characterization of estradiol degrading bacteria Microbacterium sp. MZT7 and reveal degrading genes through genome analysis.</title>
        <authorList>
            <person name="Hao P."/>
            <person name="Gao Y."/>
        </authorList>
    </citation>
    <scope>NUCLEOTIDE SEQUENCE [LARGE SCALE GENOMIC DNA]</scope>
    <source>
        <strain evidence="3 4">MZT7</strain>
    </source>
</reference>
<dbReference type="RefSeq" id="WP_231819343.1">
    <property type="nucleotide sequence ID" value="NZ_CP082781.1"/>
</dbReference>
<dbReference type="Proteomes" id="UP001199642">
    <property type="component" value="Chromosome"/>
</dbReference>
<evidence type="ECO:0000256" key="1">
    <source>
        <dbReference type="ARBA" id="ARBA00023277"/>
    </source>
</evidence>
<dbReference type="Gene3D" id="3.40.50.1360">
    <property type="match status" value="1"/>
</dbReference>
<accession>A0ABY3RNY1</accession>
<dbReference type="EC" id="3.1.1.31" evidence="3"/>